<dbReference type="Proteomes" id="UP000828390">
    <property type="component" value="Unassembled WGS sequence"/>
</dbReference>
<name>A0A9D4QZ44_DREPO</name>
<dbReference type="AlphaFoldDB" id="A0A9D4QZ44"/>
<evidence type="ECO:0000313" key="1">
    <source>
        <dbReference type="EMBL" id="KAH3848162.1"/>
    </source>
</evidence>
<comment type="caution">
    <text evidence="1">The sequence shown here is derived from an EMBL/GenBank/DDBJ whole genome shotgun (WGS) entry which is preliminary data.</text>
</comment>
<gene>
    <name evidence="1" type="ORF">DPMN_090519</name>
</gene>
<evidence type="ECO:0000313" key="2">
    <source>
        <dbReference type="Proteomes" id="UP000828390"/>
    </source>
</evidence>
<protein>
    <submittedName>
        <fullName evidence="1">Uncharacterized protein</fullName>
    </submittedName>
</protein>
<reference evidence="1" key="1">
    <citation type="journal article" date="2019" name="bioRxiv">
        <title>The Genome of the Zebra Mussel, Dreissena polymorpha: A Resource for Invasive Species Research.</title>
        <authorList>
            <person name="McCartney M.A."/>
            <person name="Auch B."/>
            <person name="Kono T."/>
            <person name="Mallez S."/>
            <person name="Zhang Y."/>
            <person name="Obille A."/>
            <person name="Becker A."/>
            <person name="Abrahante J.E."/>
            <person name="Garbe J."/>
            <person name="Badalamenti J.P."/>
            <person name="Herman A."/>
            <person name="Mangelson H."/>
            <person name="Liachko I."/>
            <person name="Sullivan S."/>
            <person name="Sone E.D."/>
            <person name="Koren S."/>
            <person name="Silverstein K.A.T."/>
            <person name="Beckman K.B."/>
            <person name="Gohl D.M."/>
        </authorList>
    </citation>
    <scope>NUCLEOTIDE SEQUENCE</scope>
    <source>
        <strain evidence="1">Duluth1</strain>
        <tissue evidence="1">Whole animal</tissue>
    </source>
</reference>
<organism evidence="1 2">
    <name type="scientific">Dreissena polymorpha</name>
    <name type="common">Zebra mussel</name>
    <name type="synonym">Mytilus polymorpha</name>
    <dbReference type="NCBI Taxonomy" id="45954"/>
    <lineage>
        <taxon>Eukaryota</taxon>
        <taxon>Metazoa</taxon>
        <taxon>Spiralia</taxon>
        <taxon>Lophotrochozoa</taxon>
        <taxon>Mollusca</taxon>
        <taxon>Bivalvia</taxon>
        <taxon>Autobranchia</taxon>
        <taxon>Heteroconchia</taxon>
        <taxon>Euheterodonta</taxon>
        <taxon>Imparidentia</taxon>
        <taxon>Neoheterodontei</taxon>
        <taxon>Myida</taxon>
        <taxon>Dreissenoidea</taxon>
        <taxon>Dreissenidae</taxon>
        <taxon>Dreissena</taxon>
    </lineage>
</organism>
<proteinExistence type="predicted"/>
<dbReference type="EMBL" id="JAIWYP010000003">
    <property type="protein sequence ID" value="KAH3848162.1"/>
    <property type="molecule type" value="Genomic_DNA"/>
</dbReference>
<accession>A0A9D4QZ44</accession>
<keyword evidence="2" id="KW-1185">Reference proteome</keyword>
<reference evidence="1" key="2">
    <citation type="submission" date="2020-11" db="EMBL/GenBank/DDBJ databases">
        <authorList>
            <person name="McCartney M.A."/>
            <person name="Auch B."/>
            <person name="Kono T."/>
            <person name="Mallez S."/>
            <person name="Becker A."/>
            <person name="Gohl D.M."/>
            <person name="Silverstein K.A.T."/>
            <person name="Koren S."/>
            <person name="Bechman K.B."/>
            <person name="Herman A."/>
            <person name="Abrahante J.E."/>
            <person name="Garbe J."/>
        </authorList>
    </citation>
    <scope>NUCLEOTIDE SEQUENCE</scope>
    <source>
        <strain evidence="1">Duluth1</strain>
        <tissue evidence="1">Whole animal</tissue>
    </source>
</reference>
<sequence length="67" mass="7659">MAEFFVNIRDCGALTNSQVDQVVVLWEAMSEYDKRPTVFAERFPSHLKGRFRATKKKVAPGVEATQR</sequence>